<name>A0ABY9RGL1_9BURK</name>
<evidence type="ECO:0000313" key="3">
    <source>
        <dbReference type="EMBL" id="WMW79420.1"/>
    </source>
</evidence>
<sequence length="246" mass="27802">MRFVIFLVALLATTNWAFAQELGKDSRLLMAGTANLKIANDRAVILFSVTEEGKDKELVISNVNKKAKDVLERLKANYREVEVSTPTYYVESIYEEQETQISQSRKSVKSQRIGWKASQNIELRTTALHVLPKLIADFQKTVELESLRFELSEATKKRAEKDRLEAAYRNLFERMEMVAQIMGKKPSDFQLDSVDFDGIESGSGRYQTVQASGSSLGRSGSRNVEPNFEPGVSTVQARVEARIRIK</sequence>
<dbReference type="PANTHER" id="PTHR34387">
    <property type="entry name" value="SLR1258 PROTEIN"/>
    <property type="match status" value="1"/>
</dbReference>
<proteinExistence type="predicted"/>
<dbReference type="InterPro" id="IPR007497">
    <property type="entry name" value="SIMPL/DUF541"/>
</dbReference>
<feature type="signal peptide" evidence="2">
    <location>
        <begin position="1"/>
        <end position="19"/>
    </location>
</feature>
<dbReference type="EMBL" id="CP133720">
    <property type="protein sequence ID" value="WMW79420.1"/>
    <property type="molecule type" value="Genomic_DNA"/>
</dbReference>
<organism evidence="3 4">
    <name type="scientific">Undibacterium cyanobacteriorum</name>
    <dbReference type="NCBI Taxonomy" id="3073561"/>
    <lineage>
        <taxon>Bacteria</taxon>
        <taxon>Pseudomonadati</taxon>
        <taxon>Pseudomonadota</taxon>
        <taxon>Betaproteobacteria</taxon>
        <taxon>Burkholderiales</taxon>
        <taxon>Oxalobacteraceae</taxon>
        <taxon>Undibacterium</taxon>
    </lineage>
</organism>
<accession>A0ABY9RGL1</accession>
<evidence type="ECO:0000313" key="4">
    <source>
        <dbReference type="Proteomes" id="UP001181355"/>
    </source>
</evidence>
<dbReference type="PANTHER" id="PTHR34387:SF2">
    <property type="entry name" value="SLR1258 PROTEIN"/>
    <property type="match status" value="1"/>
</dbReference>
<dbReference type="Gene3D" id="3.30.110.170">
    <property type="entry name" value="Protein of unknown function (DUF541), domain 1"/>
    <property type="match status" value="1"/>
</dbReference>
<feature type="compositionally biased region" description="Low complexity" evidence="1">
    <location>
        <begin position="212"/>
        <end position="222"/>
    </location>
</feature>
<dbReference type="Proteomes" id="UP001181355">
    <property type="component" value="Chromosome"/>
</dbReference>
<evidence type="ECO:0000256" key="2">
    <source>
        <dbReference type="SAM" id="SignalP"/>
    </source>
</evidence>
<feature type="region of interest" description="Disordered" evidence="1">
    <location>
        <begin position="207"/>
        <end position="229"/>
    </location>
</feature>
<dbReference type="Gene3D" id="3.30.70.2970">
    <property type="entry name" value="Protein of unknown function (DUF541), domain 2"/>
    <property type="match status" value="1"/>
</dbReference>
<keyword evidence="4" id="KW-1185">Reference proteome</keyword>
<feature type="chain" id="PRO_5045544821" evidence="2">
    <location>
        <begin position="20"/>
        <end position="246"/>
    </location>
</feature>
<dbReference type="RefSeq" id="WP_309480918.1">
    <property type="nucleotide sequence ID" value="NZ_CP133720.1"/>
</dbReference>
<dbReference type="InterPro" id="IPR052022">
    <property type="entry name" value="26kDa_periplasmic_antigen"/>
</dbReference>
<gene>
    <name evidence="3" type="ORF">RF679_12255</name>
</gene>
<dbReference type="Pfam" id="PF04402">
    <property type="entry name" value="SIMPL"/>
    <property type="match status" value="1"/>
</dbReference>
<protein>
    <submittedName>
        <fullName evidence="3">SIMPL domain-containing protein</fullName>
    </submittedName>
</protein>
<keyword evidence="2" id="KW-0732">Signal</keyword>
<evidence type="ECO:0000256" key="1">
    <source>
        <dbReference type="SAM" id="MobiDB-lite"/>
    </source>
</evidence>
<reference evidence="3" key="1">
    <citation type="submission" date="2023-09" db="EMBL/GenBank/DDBJ databases">
        <title>Undibacterium sp. 20NA77.5 isolated from freshwater.</title>
        <authorList>
            <person name="Le V."/>
            <person name="Ko S.-R."/>
            <person name="Ahn C.-Y."/>
            <person name="Oh H.-M."/>
        </authorList>
    </citation>
    <scope>NUCLEOTIDE SEQUENCE</scope>
    <source>
        <strain evidence="3">20NA77.5</strain>
    </source>
</reference>